<evidence type="ECO:0000313" key="3">
    <source>
        <dbReference type="Proteomes" id="UP000626844"/>
    </source>
</evidence>
<dbReference type="Pfam" id="PF18624">
    <property type="entry name" value="CdiI_4"/>
    <property type="match status" value="1"/>
</dbReference>
<protein>
    <recommendedName>
        <fullName evidence="1">CDI immunity protein domain-containing protein</fullName>
    </recommendedName>
</protein>
<keyword evidence="3" id="KW-1185">Reference proteome</keyword>
<evidence type="ECO:0000313" key="2">
    <source>
        <dbReference type="EMBL" id="MBD1381384.1"/>
    </source>
</evidence>
<dbReference type="CDD" id="cd20688">
    <property type="entry name" value="CdiI_Ecoli_Nm-like"/>
    <property type="match status" value="1"/>
</dbReference>
<sequence length="137" mass="16709">MNENFKSERRLFRDTYLNKDLKKQNVINVLLELTIDYNFIETLQRFLDENVVRRDTLGVVYSDEFDTSEEEYFGEDKVLFYYYYGLDEIKEDIVTHEELCDYLEVACDFYIKKHPDKKIEAKNLLEQIKEKYQIKEN</sequence>
<feature type="domain" description="CDI immunity protein" evidence="1">
    <location>
        <begin position="23"/>
        <end position="125"/>
    </location>
</feature>
<dbReference type="InterPro" id="IPR041256">
    <property type="entry name" value="CdiI_4"/>
</dbReference>
<name>A0A926NGZ8_9BACI</name>
<dbReference type="AlphaFoldDB" id="A0A926NGZ8"/>
<accession>A0A926NGZ8</accession>
<dbReference type="EMBL" id="JACXAI010000018">
    <property type="protein sequence ID" value="MBD1381384.1"/>
    <property type="molecule type" value="Genomic_DNA"/>
</dbReference>
<evidence type="ECO:0000259" key="1">
    <source>
        <dbReference type="Pfam" id="PF18624"/>
    </source>
</evidence>
<dbReference type="RefSeq" id="WP_191158986.1">
    <property type="nucleotide sequence ID" value="NZ_JACXAI010000018.1"/>
</dbReference>
<organism evidence="2 3">
    <name type="scientific">Metabacillus arenae</name>
    <dbReference type="NCBI Taxonomy" id="2771434"/>
    <lineage>
        <taxon>Bacteria</taxon>
        <taxon>Bacillati</taxon>
        <taxon>Bacillota</taxon>
        <taxon>Bacilli</taxon>
        <taxon>Bacillales</taxon>
        <taxon>Bacillaceae</taxon>
        <taxon>Metabacillus</taxon>
    </lineage>
</organism>
<reference evidence="2" key="1">
    <citation type="submission" date="2020-09" db="EMBL/GenBank/DDBJ databases">
        <title>A novel bacterium of genus Bacillus, isolated from South China Sea.</title>
        <authorList>
            <person name="Huang H."/>
            <person name="Mo K."/>
            <person name="Hu Y."/>
        </authorList>
    </citation>
    <scope>NUCLEOTIDE SEQUENCE</scope>
    <source>
        <strain evidence="2">IB182487</strain>
    </source>
</reference>
<dbReference type="Proteomes" id="UP000626844">
    <property type="component" value="Unassembled WGS sequence"/>
</dbReference>
<comment type="caution">
    <text evidence="2">The sequence shown here is derived from an EMBL/GenBank/DDBJ whole genome shotgun (WGS) entry which is preliminary data.</text>
</comment>
<gene>
    <name evidence="2" type="ORF">IC621_14185</name>
</gene>
<proteinExistence type="predicted"/>